<keyword evidence="1" id="KW-0812">Transmembrane</keyword>
<name>A0A6N7US89_9FIRM</name>
<keyword evidence="3" id="KW-1185">Reference proteome</keyword>
<evidence type="ECO:0000313" key="3">
    <source>
        <dbReference type="Proteomes" id="UP000434409"/>
    </source>
</evidence>
<organism evidence="2 3">
    <name type="scientific">Suipraeoptans intestinalis</name>
    <dbReference type="NCBI Taxonomy" id="2606628"/>
    <lineage>
        <taxon>Bacteria</taxon>
        <taxon>Bacillati</taxon>
        <taxon>Bacillota</taxon>
        <taxon>Clostridia</taxon>
        <taxon>Lachnospirales</taxon>
        <taxon>Lachnospiraceae</taxon>
        <taxon>Suipraeoptans</taxon>
    </lineage>
</organism>
<evidence type="ECO:0000256" key="1">
    <source>
        <dbReference type="SAM" id="Phobius"/>
    </source>
</evidence>
<protein>
    <submittedName>
        <fullName evidence="2">FeoB-associated Cys-rich membrane protein</fullName>
    </submittedName>
</protein>
<keyword evidence="1" id="KW-1133">Transmembrane helix</keyword>
<proteinExistence type="predicted"/>
<dbReference type="AlphaFoldDB" id="A0A6N7US89"/>
<keyword evidence="1" id="KW-0472">Membrane</keyword>
<accession>A0A6N7US89</accession>
<dbReference type="Proteomes" id="UP000434409">
    <property type="component" value="Unassembled WGS sequence"/>
</dbReference>
<gene>
    <name evidence="2" type="ORF">FYJ34_05470</name>
</gene>
<reference evidence="2 3" key="1">
    <citation type="submission" date="2019-08" db="EMBL/GenBank/DDBJ databases">
        <title>In-depth cultivation of the pig gut microbiome towards novel bacterial diversity and tailored functional studies.</title>
        <authorList>
            <person name="Wylensek D."/>
            <person name="Hitch T.C.A."/>
            <person name="Clavel T."/>
        </authorList>
    </citation>
    <scope>NUCLEOTIDE SEQUENCE [LARGE SCALE GENOMIC DNA]</scope>
    <source>
        <strain evidence="2 3">68-1-5</strain>
    </source>
</reference>
<dbReference type="EMBL" id="VULY01000018">
    <property type="protein sequence ID" value="MSR93723.1"/>
    <property type="molecule type" value="Genomic_DNA"/>
</dbReference>
<dbReference type="RefSeq" id="WP_154476868.1">
    <property type="nucleotide sequence ID" value="NZ_VULY01000018.1"/>
</dbReference>
<sequence>MALAASSVLSTGIIGGILTIAVIAIVRSIWKKKKSGGCCGDCGGGCCSCPSHTQEEEQE</sequence>
<evidence type="ECO:0000313" key="2">
    <source>
        <dbReference type="EMBL" id="MSR93723.1"/>
    </source>
</evidence>
<dbReference type="Pfam" id="PF12669">
    <property type="entry name" value="FeoB_associated"/>
    <property type="match status" value="1"/>
</dbReference>
<comment type="caution">
    <text evidence="2">The sequence shown here is derived from an EMBL/GenBank/DDBJ whole genome shotgun (WGS) entry which is preliminary data.</text>
</comment>
<feature type="transmembrane region" description="Helical" evidence="1">
    <location>
        <begin position="6"/>
        <end position="26"/>
    </location>
</feature>